<dbReference type="EMBL" id="CAJJDM010000123">
    <property type="protein sequence ID" value="CAD8103080.1"/>
    <property type="molecule type" value="Genomic_DNA"/>
</dbReference>
<evidence type="ECO:0000259" key="2">
    <source>
        <dbReference type="PROSITE" id="PS51886"/>
    </source>
</evidence>
<dbReference type="InterPro" id="IPR006571">
    <property type="entry name" value="TLDc_dom"/>
</dbReference>
<accession>A0A8S1PJ10</accession>
<dbReference type="Proteomes" id="UP000688137">
    <property type="component" value="Unassembled WGS sequence"/>
</dbReference>
<dbReference type="PROSITE" id="PS51886">
    <property type="entry name" value="TLDC"/>
    <property type="match status" value="1"/>
</dbReference>
<gene>
    <name evidence="3" type="ORF">PPRIM_AZ9-3.1.T1200022</name>
</gene>
<dbReference type="OMA" id="ACGECIY"/>
<sequence length="414" mass="47881">MKQQTYCQSHQGFAHQFIILNQGQAKLACGECIYQLQDNTNKVDFGQIISIQKALSSPDSLIQKLTSQDKFSNLFQNLGNLTGDELKQELENFESSLRQLQILIDQVIARAKMQVDLIIETRINIKNDLIQKIKYPQFVKLLEELGNSQQDGQIDIYKQIELKLSQHLNEINQGDTNGLNGYLDEILSQYKNKLQEQLKNNYQIDNLKIQIDQCLLQYQNLFSKIKRTYMLGFLEGAKSTVVSEENFQDLIKIITDKNPKMIINQAKLIFQGTKDGFNQNSFWNKINCKSNLLMIFKTKKDVVFGSYSPCKWESNINAYVEDITCSSFIFSYKDQQIYLYPLKEQRKKYAIYCSIGYGPTFGSGFDIQIGPNFQQGQCKLGQTYNVEQQNFNPNLFFGSQQPQIVECEIFELQQ</sequence>
<keyword evidence="4" id="KW-1185">Reference proteome</keyword>
<reference evidence="3" key="1">
    <citation type="submission" date="2021-01" db="EMBL/GenBank/DDBJ databases">
        <authorList>
            <consortium name="Genoscope - CEA"/>
            <person name="William W."/>
        </authorList>
    </citation>
    <scope>NUCLEOTIDE SEQUENCE</scope>
</reference>
<dbReference type="PANTHER" id="PTHR23354">
    <property type="entry name" value="NUCLEOLAR PROTEIN 7/ESTROGEN RECEPTOR COACTIVATOR-RELATED"/>
    <property type="match status" value="1"/>
</dbReference>
<comment type="caution">
    <text evidence="3">The sequence shown here is derived from an EMBL/GenBank/DDBJ whole genome shotgun (WGS) entry which is preliminary data.</text>
</comment>
<feature type="domain" description="TLDc" evidence="2">
    <location>
        <begin position="240"/>
        <end position="413"/>
    </location>
</feature>
<dbReference type="Pfam" id="PF07534">
    <property type="entry name" value="TLD"/>
    <property type="match status" value="1"/>
</dbReference>
<dbReference type="AlphaFoldDB" id="A0A8S1PJ10"/>
<evidence type="ECO:0000313" key="3">
    <source>
        <dbReference type="EMBL" id="CAD8103080.1"/>
    </source>
</evidence>
<name>A0A8S1PJ10_PARPR</name>
<keyword evidence="1" id="KW-0175">Coiled coil</keyword>
<proteinExistence type="predicted"/>
<dbReference type="PANTHER" id="PTHR23354:SF122">
    <property type="entry name" value="GTPASE-ACTIVATING PROTEIN SKYWALKER"/>
    <property type="match status" value="1"/>
</dbReference>
<feature type="coiled-coil region" evidence="1">
    <location>
        <begin position="83"/>
        <end position="110"/>
    </location>
</feature>
<evidence type="ECO:0000313" key="4">
    <source>
        <dbReference type="Proteomes" id="UP000688137"/>
    </source>
</evidence>
<protein>
    <recommendedName>
        <fullName evidence="2">TLDc domain-containing protein</fullName>
    </recommendedName>
</protein>
<evidence type="ECO:0000256" key="1">
    <source>
        <dbReference type="SAM" id="Coils"/>
    </source>
</evidence>
<organism evidence="3 4">
    <name type="scientific">Paramecium primaurelia</name>
    <dbReference type="NCBI Taxonomy" id="5886"/>
    <lineage>
        <taxon>Eukaryota</taxon>
        <taxon>Sar</taxon>
        <taxon>Alveolata</taxon>
        <taxon>Ciliophora</taxon>
        <taxon>Intramacronucleata</taxon>
        <taxon>Oligohymenophorea</taxon>
        <taxon>Peniculida</taxon>
        <taxon>Parameciidae</taxon>
        <taxon>Paramecium</taxon>
    </lineage>
</organism>